<feature type="transmembrane region" description="Helical" evidence="1">
    <location>
        <begin position="69"/>
        <end position="87"/>
    </location>
</feature>
<dbReference type="EMBL" id="LAZR01044697">
    <property type="protein sequence ID" value="KKL04029.1"/>
    <property type="molecule type" value="Genomic_DNA"/>
</dbReference>
<organism evidence="2">
    <name type="scientific">marine sediment metagenome</name>
    <dbReference type="NCBI Taxonomy" id="412755"/>
    <lineage>
        <taxon>unclassified sequences</taxon>
        <taxon>metagenomes</taxon>
        <taxon>ecological metagenomes</taxon>
    </lineage>
</organism>
<name>A0A0F9A394_9ZZZZ</name>
<protein>
    <submittedName>
        <fullName evidence="2">Uncharacterized protein</fullName>
    </submittedName>
</protein>
<reference evidence="2" key="1">
    <citation type="journal article" date="2015" name="Nature">
        <title>Complex archaea that bridge the gap between prokaryotes and eukaryotes.</title>
        <authorList>
            <person name="Spang A."/>
            <person name="Saw J.H."/>
            <person name="Jorgensen S.L."/>
            <person name="Zaremba-Niedzwiedzka K."/>
            <person name="Martijn J."/>
            <person name="Lind A.E."/>
            <person name="van Eijk R."/>
            <person name="Schleper C."/>
            <person name="Guy L."/>
            <person name="Ettema T.J."/>
        </authorList>
    </citation>
    <scope>NUCLEOTIDE SEQUENCE</scope>
</reference>
<feature type="transmembrane region" description="Helical" evidence="1">
    <location>
        <begin position="12"/>
        <end position="36"/>
    </location>
</feature>
<sequence length="90" mass="9516">MLPFTKRRKLGVILLTVGSLVFVLLIVIAIVISGAAEPPQAGVGSDPPALVEPMPDESSTLVLEQLSNVLVYVFVATILLSAVAFISRRS</sequence>
<dbReference type="AlphaFoldDB" id="A0A0F9A394"/>
<keyword evidence="1" id="KW-1133">Transmembrane helix</keyword>
<evidence type="ECO:0000313" key="2">
    <source>
        <dbReference type="EMBL" id="KKL04029.1"/>
    </source>
</evidence>
<keyword evidence="1" id="KW-0472">Membrane</keyword>
<gene>
    <name evidence="2" type="ORF">LCGC14_2620180</name>
</gene>
<keyword evidence="1" id="KW-0812">Transmembrane</keyword>
<accession>A0A0F9A394</accession>
<proteinExistence type="predicted"/>
<comment type="caution">
    <text evidence="2">The sequence shown here is derived from an EMBL/GenBank/DDBJ whole genome shotgun (WGS) entry which is preliminary data.</text>
</comment>
<evidence type="ECO:0000256" key="1">
    <source>
        <dbReference type="SAM" id="Phobius"/>
    </source>
</evidence>